<dbReference type="Proteomes" id="UP000815325">
    <property type="component" value="Unassembled WGS sequence"/>
</dbReference>
<evidence type="ECO:0000313" key="1">
    <source>
        <dbReference type="EMBL" id="KAF5827459.1"/>
    </source>
</evidence>
<proteinExistence type="predicted"/>
<name>A0ABQ7FYP1_DUNSA</name>
<sequence>MGTSRNQEVAWAACAAGWSRASNAQHTPFATFTAGQREHAGRIATYVIINQGDCPSQATPLLHQYQAANLGGGIELGV</sequence>
<accession>A0ABQ7FYP1</accession>
<organism evidence="1 2">
    <name type="scientific">Dunaliella salina</name>
    <name type="common">Green alga</name>
    <name type="synonym">Protococcus salinus</name>
    <dbReference type="NCBI Taxonomy" id="3046"/>
    <lineage>
        <taxon>Eukaryota</taxon>
        <taxon>Viridiplantae</taxon>
        <taxon>Chlorophyta</taxon>
        <taxon>core chlorophytes</taxon>
        <taxon>Chlorophyceae</taxon>
        <taxon>CS clade</taxon>
        <taxon>Chlamydomonadales</taxon>
        <taxon>Dunaliellaceae</taxon>
        <taxon>Dunaliella</taxon>
    </lineage>
</organism>
<comment type="caution">
    <text evidence="1">The sequence shown here is derived from an EMBL/GenBank/DDBJ whole genome shotgun (WGS) entry which is preliminary data.</text>
</comment>
<protein>
    <submittedName>
        <fullName evidence="1">Uncharacterized protein</fullName>
    </submittedName>
</protein>
<gene>
    <name evidence="1" type="ORF">DUNSADRAFT_620</name>
</gene>
<reference evidence="1" key="1">
    <citation type="submission" date="2017-08" db="EMBL/GenBank/DDBJ databases">
        <authorList>
            <person name="Polle J.E."/>
            <person name="Barry K."/>
            <person name="Cushman J."/>
            <person name="Schmutz J."/>
            <person name="Tran D."/>
            <person name="Hathwaick L.T."/>
            <person name="Yim W.C."/>
            <person name="Jenkins J."/>
            <person name="Mckie-Krisberg Z.M."/>
            <person name="Prochnik S."/>
            <person name="Lindquist E."/>
            <person name="Dockter R.B."/>
            <person name="Adam C."/>
            <person name="Molina H."/>
            <person name="Bunkerborg J."/>
            <person name="Jin E."/>
            <person name="Buchheim M."/>
            <person name="Magnuson J."/>
        </authorList>
    </citation>
    <scope>NUCLEOTIDE SEQUENCE</scope>
    <source>
        <strain evidence="1">CCAP 19/18</strain>
    </source>
</reference>
<keyword evidence="2" id="KW-1185">Reference proteome</keyword>
<evidence type="ECO:0000313" key="2">
    <source>
        <dbReference type="Proteomes" id="UP000815325"/>
    </source>
</evidence>
<dbReference type="EMBL" id="MU070499">
    <property type="protein sequence ID" value="KAF5827459.1"/>
    <property type="molecule type" value="Genomic_DNA"/>
</dbReference>